<evidence type="ECO:0000313" key="4">
    <source>
        <dbReference type="Proteomes" id="UP000803844"/>
    </source>
</evidence>
<dbReference type="OrthoDB" id="5222119at2759"/>
<keyword evidence="2" id="KW-0812">Transmembrane</keyword>
<reference evidence="3" key="1">
    <citation type="journal article" date="2020" name="Phytopathology">
        <title>Genome sequence of the chestnut blight fungus Cryphonectria parasitica EP155: A fundamental resource for an archetypical invasive plant pathogen.</title>
        <authorList>
            <person name="Crouch J.A."/>
            <person name="Dawe A."/>
            <person name="Aerts A."/>
            <person name="Barry K."/>
            <person name="Churchill A.C.L."/>
            <person name="Grimwood J."/>
            <person name="Hillman B."/>
            <person name="Milgroom M.G."/>
            <person name="Pangilinan J."/>
            <person name="Smith M."/>
            <person name="Salamov A."/>
            <person name="Schmutz J."/>
            <person name="Yadav J."/>
            <person name="Grigoriev I.V."/>
            <person name="Nuss D."/>
        </authorList>
    </citation>
    <scope>NUCLEOTIDE SEQUENCE</scope>
    <source>
        <strain evidence="3">EP155</strain>
    </source>
</reference>
<keyword evidence="2" id="KW-1133">Transmembrane helix</keyword>
<dbReference type="AlphaFoldDB" id="A0A9P4Y0H0"/>
<keyword evidence="2" id="KW-0472">Membrane</keyword>
<dbReference type="RefSeq" id="XP_040775219.1">
    <property type="nucleotide sequence ID" value="XM_040920542.1"/>
</dbReference>
<feature type="transmembrane region" description="Helical" evidence="2">
    <location>
        <begin position="262"/>
        <end position="283"/>
    </location>
</feature>
<evidence type="ECO:0000313" key="3">
    <source>
        <dbReference type="EMBL" id="KAF3764258.1"/>
    </source>
</evidence>
<feature type="compositionally biased region" description="Basic and acidic residues" evidence="1">
    <location>
        <begin position="320"/>
        <end position="330"/>
    </location>
</feature>
<comment type="caution">
    <text evidence="3">The sequence shown here is derived from an EMBL/GenBank/DDBJ whole genome shotgun (WGS) entry which is preliminary data.</text>
</comment>
<dbReference type="GeneID" id="63837671"/>
<accession>A0A9P4Y0H0</accession>
<evidence type="ECO:0008006" key="5">
    <source>
        <dbReference type="Google" id="ProtNLM"/>
    </source>
</evidence>
<protein>
    <recommendedName>
        <fullName evidence="5">TLC domain-containing protein</fullName>
    </recommendedName>
</protein>
<feature type="transmembrane region" description="Helical" evidence="2">
    <location>
        <begin position="175"/>
        <end position="193"/>
    </location>
</feature>
<dbReference type="Proteomes" id="UP000803844">
    <property type="component" value="Unassembled WGS sequence"/>
</dbReference>
<proteinExistence type="predicted"/>
<feature type="region of interest" description="Disordered" evidence="1">
    <location>
        <begin position="308"/>
        <end position="330"/>
    </location>
</feature>
<feature type="transmembrane region" description="Helical" evidence="2">
    <location>
        <begin position="228"/>
        <end position="250"/>
    </location>
</feature>
<name>A0A9P4Y0H0_CRYP1</name>
<dbReference type="EMBL" id="MU032348">
    <property type="protein sequence ID" value="KAF3764258.1"/>
    <property type="molecule type" value="Genomic_DNA"/>
</dbReference>
<feature type="transmembrane region" description="Helical" evidence="2">
    <location>
        <begin position="142"/>
        <end position="169"/>
    </location>
</feature>
<evidence type="ECO:0000256" key="2">
    <source>
        <dbReference type="SAM" id="Phobius"/>
    </source>
</evidence>
<keyword evidence="4" id="KW-1185">Reference proteome</keyword>
<organism evidence="3 4">
    <name type="scientific">Cryphonectria parasitica (strain ATCC 38755 / EP155)</name>
    <dbReference type="NCBI Taxonomy" id="660469"/>
    <lineage>
        <taxon>Eukaryota</taxon>
        <taxon>Fungi</taxon>
        <taxon>Dikarya</taxon>
        <taxon>Ascomycota</taxon>
        <taxon>Pezizomycotina</taxon>
        <taxon>Sordariomycetes</taxon>
        <taxon>Sordariomycetidae</taxon>
        <taxon>Diaporthales</taxon>
        <taxon>Cryphonectriaceae</taxon>
        <taxon>Cryphonectria-Endothia species complex</taxon>
        <taxon>Cryphonectria</taxon>
    </lineage>
</organism>
<gene>
    <name evidence="3" type="ORF">M406DRAFT_330603</name>
</gene>
<evidence type="ECO:0000256" key="1">
    <source>
        <dbReference type="SAM" id="MobiDB-lite"/>
    </source>
</evidence>
<sequence length="330" mass="36500">MAPKQQFWDHIPQSFGTLHCDLGVRLVGLGFKLFTIPTCAFAAWVTPAVDDVAGIHPPMNIYQQTCWGARGTATLIELVHFSQHPELVLHHVLILVGMSVIWTFNVPHRGFDLALGALLSEIPNSCYMIFKELNIFGNHPVLEWTLPLISAASGFMFRVPAAIMAMAMIPTSGMYGGPALVMVIAYLFYLVYVGNLTWRRLRRAGIWQAEGVDSFSFRISRHITISSATFFTCLAALSCQFSALFLYSIYKKWPTPATTPELVMITWHSLPALLLGLSTSYWAGLQVKQALKKCRSDLRFISPGVGEDAEAGDYGPLGSDAKKSPLLEKT</sequence>
<feature type="transmembrane region" description="Helical" evidence="2">
    <location>
        <begin position="87"/>
        <end position="104"/>
    </location>
</feature>